<proteinExistence type="predicted"/>
<reference evidence="1" key="1">
    <citation type="submission" date="2020-03" db="EMBL/GenBank/DDBJ databases">
        <title>The deep terrestrial virosphere.</title>
        <authorList>
            <person name="Holmfeldt K."/>
            <person name="Nilsson E."/>
            <person name="Simone D."/>
            <person name="Lopez-Fernandez M."/>
            <person name="Wu X."/>
            <person name="de Brujin I."/>
            <person name="Lundin D."/>
            <person name="Andersson A."/>
            <person name="Bertilsson S."/>
            <person name="Dopson M."/>
        </authorList>
    </citation>
    <scope>NUCLEOTIDE SEQUENCE</scope>
    <source>
        <strain evidence="1">TM448A01530</strain>
    </source>
</reference>
<accession>A0A6H1ZR67</accession>
<dbReference type="EMBL" id="MT144162">
    <property type="protein sequence ID" value="QJA49911.1"/>
    <property type="molecule type" value="Genomic_DNA"/>
</dbReference>
<dbReference type="AlphaFoldDB" id="A0A6H1ZR67"/>
<evidence type="ECO:0000313" key="1">
    <source>
        <dbReference type="EMBL" id="QJA49911.1"/>
    </source>
</evidence>
<name>A0A6H1ZR67_9ZZZZ</name>
<protein>
    <submittedName>
        <fullName evidence="1">Uncharacterized protein</fullName>
    </submittedName>
</protein>
<organism evidence="1">
    <name type="scientific">viral metagenome</name>
    <dbReference type="NCBI Taxonomy" id="1070528"/>
    <lineage>
        <taxon>unclassified sequences</taxon>
        <taxon>metagenomes</taxon>
        <taxon>organismal metagenomes</taxon>
    </lineage>
</organism>
<gene>
    <name evidence="1" type="ORF">TM448A01530_0010</name>
</gene>
<sequence length="105" mass="12528">MFKALITTLQRKWLEKIVSGEITKDDDPHKWSVYMDRIQERLDYMGENLLWIAENMPELLKDEETEIQDDSLSRHRRLKLFLKVVKALNPTIDVELVKMREEVGL</sequence>